<dbReference type="AlphaFoldDB" id="A0A7J7G5G0"/>
<gene>
    <name evidence="2" type="ORF">HYC85_030697</name>
</gene>
<evidence type="ECO:0000313" key="3">
    <source>
        <dbReference type="Proteomes" id="UP000593564"/>
    </source>
</evidence>
<feature type="region of interest" description="Disordered" evidence="1">
    <location>
        <begin position="342"/>
        <end position="377"/>
    </location>
</feature>
<protein>
    <submittedName>
        <fullName evidence="2">Uncharacterized protein</fullName>
    </submittedName>
</protein>
<organism evidence="2 3">
    <name type="scientific">Camellia sinensis</name>
    <name type="common">Tea plant</name>
    <name type="synonym">Thea sinensis</name>
    <dbReference type="NCBI Taxonomy" id="4442"/>
    <lineage>
        <taxon>Eukaryota</taxon>
        <taxon>Viridiplantae</taxon>
        <taxon>Streptophyta</taxon>
        <taxon>Embryophyta</taxon>
        <taxon>Tracheophyta</taxon>
        <taxon>Spermatophyta</taxon>
        <taxon>Magnoliopsida</taxon>
        <taxon>eudicotyledons</taxon>
        <taxon>Gunneridae</taxon>
        <taxon>Pentapetalae</taxon>
        <taxon>asterids</taxon>
        <taxon>Ericales</taxon>
        <taxon>Theaceae</taxon>
        <taxon>Camellia</taxon>
    </lineage>
</organism>
<proteinExistence type="predicted"/>
<dbReference type="Proteomes" id="UP000593564">
    <property type="component" value="Unassembled WGS sequence"/>
</dbReference>
<dbReference type="EMBL" id="JACBKZ010000014">
    <property type="protein sequence ID" value="KAF5934526.1"/>
    <property type="molecule type" value="Genomic_DNA"/>
</dbReference>
<sequence length="377" mass="41592">MADDIPQGGAPPGMEMDPEFKLLPLSVRPFDPATYQPEVHVLPPDSIRQFRSFAQGAPLELLLREPELHLSYGAAEIQSRHLNILKWGNLGNPDPVPKATCPSSPELSRLGSLGLLPWMLGDTTGWVKLPPALRCCHRHKIEAVGREKIAGRHLTLPVGRVFLQNLQPTATEDKAKHGSTFQGIYAPTMSLIIVMTRRDMCLGSRTTNHAFPCMMAQRTKLTLGVEIHSYSREMARSGKLTLVDDALLGSLDVVRSVQMREWNILICSRPCFALGLIPRCVEDVRAFCPFAVITMTSKAQKRQAKSTVISFKLLAQLAHDRSKHKSMKIAAVSFKSVGITGSKAETDSKESKKTNAKQDSDVRGNTPGITRLLTKQD</sequence>
<feature type="compositionally biased region" description="Basic and acidic residues" evidence="1">
    <location>
        <begin position="344"/>
        <end position="362"/>
    </location>
</feature>
<evidence type="ECO:0000256" key="1">
    <source>
        <dbReference type="SAM" id="MobiDB-lite"/>
    </source>
</evidence>
<name>A0A7J7G5G0_CAMSI</name>
<reference evidence="2 3" key="2">
    <citation type="submission" date="2020-07" db="EMBL/GenBank/DDBJ databases">
        <title>Genome assembly of wild tea tree DASZ reveals pedigree and selection history of tea varieties.</title>
        <authorList>
            <person name="Zhang W."/>
        </authorList>
    </citation>
    <scope>NUCLEOTIDE SEQUENCE [LARGE SCALE GENOMIC DNA]</scope>
    <source>
        <strain evidence="3">cv. G240</strain>
        <tissue evidence="2">Leaf</tissue>
    </source>
</reference>
<keyword evidence="3" id="KW-1185">Reference proteome</keyword>
<comment type="caution">
    <text evidence="2">The sequence shown here is derived from an EMBL/GenBank/DDBJ whole genome shotgun (WGS) entry which is preliminary data.</text>
</comment>
<reference evidence="3" key="1">
    <citation type="journal article" date="2020" name="Nat. Commun.">
        <title>Genome assembly of wild tea tree DASZ reveals pedigree and selection history of tea varieties.</title>
        <authorList>
            <person name="Zhang W."/>
            <person name="Zhang Y."/>
            <person name="Qiu H."/>
            <person name="Guo Y."/>
            <person name="Wan H."/>
            <person name="Zhang X."/>
            <person name="Scossa F."/>
            <person name="Alseekh S."/>
            <person name="Zhang Q."/>
            <person name="Wang P."/>
            <person name="Xu L."/>
            <person name="Schmidt M.H."/>
            <person name="Jia X."/>
            <person name="Li D."/>
            <person name="Zhu A."/>
            <person name="Guo F."/>
            <person name="Chen W."/>
            <person name="Ni D."/>
            <person name="Usadel B."/>
            <person name="Fernie A.R."/>
            <person name="Wen W."/>
        </authorList>
    </citation>
    <scope>NUCLEOTIDE SEQUENCE [LARGE SCALE GENOMIC DNA]</scope>
    <source>
        <strain evidence="3">cv. G240</strain>
    </source>
</reference>
<accession>A0A7J7G5G0</accession>
<evidence type="ECO:0000313" key="2">
    <source>
        <dbReference type="EMBL" id="KAF5934526.1"/>
    </source>
</evidence>